<accession>A0AAE4S2X7</accession>
<feature type="region of interest" description="Disordered" evidence="1">
    <location>
        <begin position="34"/>
        <end position="53"/>
    </location>
</feature>
<name>A0AAE4S2X7_9BACT</name>
<comment type="caution">
    <text evidence="2">The sequence shown here is derived from an EMBL/GenBank/DDBJ whole genome shotgun (WGS) entry which is preliminary data.</text>
</comment>
<dbReference type="EMBL" id="JAWDEV010000012">
    <property type="protein sequence ID" value="MDU0272021.1"/>
    <property type="molecule type" value="Genomic_DNA"/>
</dbReference>
<evidence type="ECO:0000313" key="3">
    <source>
        <dbReference type="Proteomes" id="UP001181086"/>
    </source>
</evidence>
<evidence type="ECO:0000313" key="2">
    <source>
        <dbReference type="EMBL" id="MDU0272021.1"/>
    </source>
</evidence>
<proteinExistence type="predicted"/>
<reference evidence="2" key="1">
    <citation type="submission" date="2023-10" db="EMBL/GenBank/DDBJ databases">
        <title>Genome of Potential pathogenic bacteria in Crohn's disease.</title>
        <authorList>
            <person name="Rodriguez-Palacios A."/>
        </authorList>
    </citation>
    <scope>NUCLEOTIDE SEQUENCE</scope>
    <source>
        <strain evidence="2">CavFT-hAR62</strain>
    </source>
</reference>
<organism evidence="2 3">
    <name type="scientific">Phocaeicola dorei</name>
    <dbReference type="NCBI Taxonomy" id="357276"/>
    <lineage>
        <taxon>Bacteria</taxon>
        <taxon>Pseudomonadati</taxon>
        <taxon>Bacteroidota</taxon>
        <taxon>Bacteroidia</taxon>
        <taxon>Bacteroidales</taxon>
        <taxon>Bacteroidaceae</taxon>
        <taxon>Phocaeicola</taxon>
    </lineage>
</organism>
<dbReference type="Proteomes" id="UP001181086">
    <property type="component" value="Unassembled WGS sequence"/>
</dbReference>
<dbReference type="AlphaFoldDB" id="A0AAE4S2X7"/>
<gene>
    <name evidence="2" type="ORF">RVH45_19450</name>
</gene>
<evidence type="ECO:0000256" key="1">
    <source>
        <dbReference type="SAM" id="MobiDB-lite"/>
    </source>
</evidence>
<protein>
    <submittedName>
        <fullName evidence="2">Uncharacterized protein</fullName>
    </submittedName>
</protein>
<dbReference type="GeneID" id="69480029"/>
<dbReference type="RefSeq" id="WP_195401590.1">
    <property type="nucleotide sequence ID" value="NZ_JAWDEV010000012.1"/>
</dbReference>
<sequence length="70" mass="7593">MWQIATATGWSVDYILDGVNYQTLIMMLSDAPRYKRKKSGTSGGTGTSGAGRSVEEEAGDIVGFFQSRLK</sequence>